<dbReference type="EMBL" id="CADCTT010000381">
    <property type="protein sequence ID" value="CAA9335116.1"/>
    <property type="molecule type" value="Genomic_DNA"/>
</dbReference>
<dbReference type="AlphaFoldDB" id="A0A6J4LL63"/>
<feature type="compositionally biased region" description="Gly residues" evidence="1">
    <location>
        <begin position="19"/>
        <end position="29"/>
    </location>
</feature>
<proteinExistence type="predicted"/>
<evidence type="ECO:0000313" key="2">
    <source>
        <dbReference type="EMBL" id="CAA9335116.1"/>
    </source>
</evidence>
<sequence>LPADALHPPGAVHRAARSGGDGHGQGLQL</sequence>
<name>A0A6J4LL63_9ACTN</name>
<feature type="non-terminal residue" evidence="2">
    <location>
        <position position="1"/>
    </location>
</feature>
<organism evidence="2">
    <name type="scientific">uncultured Friedmanniella sp</name>
    <dbReference type="NCBI Taxonomy" id="335381"/>
    <lineage>
        <taxon>Bacteria</taxon>
        <taxon>Bacillati</taxon>
        <taxon>Actinomycetota</taxon>
        <taxon>Actinomycetes</taxon>
        <taxon>Propionibacteriales</taxon>
        <taxon>Nocardioidaceae</taxon>
        <taxon>Friedmanniella</taxon>
        <taxon>environmental samples</taxon>
    </lineage>
</organism>
<gene>
    <name evidence="2" type="ORF">AVDCRST_MAG61-3115</name>
</gene>
<feature type="region of interest" description="Disordered" evidence="1">
    <location>
        <begin position="1"/>
        <end position="29"/>
    </location>
</feature>
<feature type="non-terminal residue" evidence="2">
    <location>
        <position position="29"/>
    </location>
</feature>
<reference evidence="2" key="1">
    <citation type="submission" date="2020-02" db="EMBL/GenBank/DDBJ databases">
        <authorList>
            <person name="Meier V. D."/>
        </authorList>
    </citation>
    <scope>NUCLEOTIDE SEQUENCE</scope>
    <source>
        <strain evidence="2">AVDCRST_MAG61</strain>
    </source>
</reference>
<accession>A0A6J4LL63</accession>
<protein>
    <submittedName>
        <fullName evidence="2">Type II/IV secretion system protein TadC, associated with Flp pilus assembly</fullName>
    </submittedName>
</protein>
<evidence type="ECO:0000256" key="1">
    <source>
        <dbReference type="SAM" id="MobiDB-lite"/>
    </source>
</evidence>